<dbReference type="PANTHER" id="PTHR44129">
    <property type="entry name" value="WD REPEAT-CONTAINING PROTEIN POP1"/>
    <property type="match status" value="1"/>
</dbReference>
<gene>
    <name evidence="4" type="ORF">L210DRAFT_3454009</name>
</gene>
<dbReference type="InterPro" id="IPR015943">
    <property type="entry name" value="WD40/YVTN_repeat-like_dom_sf"/>
</dbReference>
<dbReference type="InterPro" id="IPR011047">
    <property type="entry name" value="Quinoprotein_ADH-like_sf"/>
</dbReference>
<evidence type="ECO:0000256" key="3">
    <source>
        <dbReference type="PROSITE-ProRule" id="PRU00221"/>
    </source>
</evidence>
<comment type="caution">
    <text evidence="4">The sequence shown here is derived from an EMBL/GenBank/DDBJ whole genome shotgun (WGS) entry which is preliminary data.</text>
</comment>
<reference evidence="4" key="2">
    <citation type="journal article" date="2020" name="Nat. Commun.">
        <title>Large-scale genome sequencing of mycorrhizal fungi provides insights into the early evolution of symbiotic traits.</title>
        <authorList>
            <person name="Miyauchi S."/>
            <person name="Kiss E."/>
            <person name="Kuo A."/>
            <person name="Drula E."/>
            <person name="Kohler A."/>
            <person name="Sanchez-Garcia M."/>
            <person name="Morin E."/>
            <person name="Andreopoulos B."/>
            <person name="Barry K.W."/>
            <person name="Bonito G."/>
            <person name="Buee M."/>
            <person name="Carver A."/>
            <person name="Chen C."/>
            <person name="Cichocki N."/>
            <person name="Clum A."/>
            <person name="Culley D."/>
            <person name="Crous P.W."/>
            <person name="Fauchery L."/>
            <person name="Girlanda M."/>
            <person name="Hayes R.D."/>
            <person name="Keri Z."/>
            <person name="LaButti K."/>
            <person name="Lipzen A."/>
            <person name="Lombard V."/>
            <person name="Magnuson J."/>
            <person name="Maillard F."/>
            <person name="Murat C."/>
            <person name="Nolan M."/>
            <person name="Ohm R.A."/>
            <person name="Pangilinan J."/>
            <person name="Pereira M.F."/>
            <person name="Perotto S."/>
            <person name="Peter M."/>
            <person name="Pfister S."/>
            <person name="Riley R."/>
            <person name="Sitrit Y."/>
            <person name="Stielow J.B."/>
            <person name="Szollosi G."/>
            <person name="Zifcakova L."/>
            <person name="Stursova M."/>
            <person name="Spatafora J.W."/>
            <person name="Tedersoo L."/>
            <person name="Vaario L.M."/>
            <person name="Yamada A."/>
            <person name="Yan M."/>
            <person name="Wang P."/>
            <person name="Xu J."/>
            <person name="Bruns T."/>
            <person name="Baldrian P."/>
            <person name="Vilgalys R."/>
            <person name="Dunand C."/>
            <person name="Henrissat B."/>
            <person name="Grigoriev I.V."/>
            <person name="Hibbett D."/>
            <person name="Nagy L.G."/>
            <person name="Martin F.M."/>
        </authorList>
    </citation>
    <scope>NUCLEOTIDE SEQUENCE</scope>
    <source>
        <strain evidence="4">BED1</strain>
    </source>
</reference>
<dbReference type="PROSITE" id="PS50082">
    <property type="entry name" value="WD_REPEATS_2"/>
    <property type="match status" value="1"/>
</dbReference>
<dbReference type="Gene3D" id="2.130.10.10">
    <property type="entry name" value="YVTN repeat-like/Quinoprotein amine dehydrogenase"/>
    <property type="match status" value="2"/>
</dbReference>
<dbReference type="Gene3D" id="2.80.10.50">
    <property type="match status" value="1"/>
</dbReference>
<keyword evidence="1 3" id="KW-0853">WD repeat</keyword>
<proteinExistence type="predicted"/>
<dbReference type="SUPFAM" id="SSF50998">
    <property type="entry name" value="Quinoprotein alcohol dehydrogenase-like"/>
    <property type="match status" value="1"/>
</dbReference>
<dbReference type="InterPro" id="IPR035992">
    <property type="entry name" value="Ricin_B-like_lectins"/>
</dbReference>
<dbReference type="SUPFAM" id="SSF50370">
    <property type="entry name" value="Ricin B-like lectins"/>
    <property type="match status" value="1"/>
</dbReference>
<reference evidence="4" key="1">
    <citation type="submission" date="2019-10" db="EMBL/GenBank/DDBJ databases">
        <authorList>
            <consortium name="DOE Joint Genome Institute"/>
            <person name="Kuo A."/>
            <person name="Miyauchi S."/>
            <person name="Kiss E."/>
            <person name="Drula E."/>
            <person name="Kohler A."/>
            <person name="Sanchez-Garcia M."/>
            <person name="Andreopoulos B."/>
            <person name="Barry K.W."/>
            <person name="Bonito G."/>
            <person name="Buee M."/>
            <person name="Carver A."/>
            <person name="Chen C."/>
            <person name="Cichocki N."/>
            <person name="Clum A."/>
            <person name="Culley D."/>
            <person name="Crous P.W."/>
            <person name="Fauchery L."/>
            <person name="Girlanda M."/>
            <person name="Hayes R."/>
            <person name="Keri Z."/>
            <person name="LaButti K."/>
            <person name="Lipzen A."/>
            <person name="Lombard V."/>
            <person name="Magnuson J."/>
            <person name="Maillard F."/>
            <person name="Morin E."/>
            <person name="Murat C."/>
            <person name="Nolan M."/>
            <person name="Ohm R."/>
            <person name="Pangilinan J."/>
            <person name="Pereira M."/>
            <person name="Perotto S."/>
            <person name="Peter M."/>
            <person name="Riley R."/>
            <person name="Sitrit Y."/>
            <person name="Stielow B."/>
            <person name="Szollosi G."/>
            <person name="Zifcakova L."/>
            <person name="Stursova M."/>
            <person name="Spatafora J.W."/>
            <person name="Tedersoo L."/>
            <person name="Vaario L.-M."/>
            <person name="Yamada A."/>
            <person name="Yan M."/>
            <person name="Wang P."/>
            <person name="Xu J."/>
            <person name="Bruns T."/>
            <person name="Baldrian P."/>
            <person name="Vilgalys R."/>
            <person name="Henrissat B."/>
            <person name="Grigoriev I.V."/>
            <person name="Hibbett D."/>
            <person name="Nagy L.G."/>
            <person name="Martin F.M."/>
        </authorList>
    </citation>
    <scope>NUCLEOTIDE SEQUENCE</scope>
    <source>
        <strain evidence="4">BED1</strain>
    </source>
</reference>
<dbReference type="Proteomes" id="UP001194468">
    <property type="component" value="Unassembled WGS sequence"/>
</dbReference>
<evidence type="ECO:0000313" key="4">
    <source>
        <dbReference type="EMBL" id="KAF8434276.1"/>
    </source>
</evidence>
<dbReference type="AlphaFoldDB" id="A0AAD4BMJ0"/>
<sequence length="489" mass="54028">MNSTKTIEIRGRSRMRSLVFLEDSRHLLSADDEGVIQQWRWVDGMEVGEGIRVSGGLITVITLSDDGNWIVSAGWQVANVLNRKSPTSFTVNEHTDWVDTVHISPDSTRFATGGNDRKVFIWDISTGKQLVGPLEHDDRVRTVKFSPAGDRIATSSKSLRVYNSNNGDLLKTISLSNIPYTCSNLIAWSGAQNVFTLTSQNTLAHVHVNAKQTLSSWSIPGEAGGNFGCIALSSNGRFIVSSIGRSISLWDAATYAQISSLIPHPAPIWSIALSFDNHYLAASDANGIITLRNLKYIIPDYYLIGQIVVQQSQAGRGAEQQTDALRTELSVPGLHFDQLRRTTIQADDRLQVQVIPPRILDGTYYIKNNTGDLYLTCSHTAPGSVFMQKLDQSNVHQRWAVSPLGDGTYEITTRKGNQDIPLTTANANVLVSPDLEYTTWTIEPRGDAYVIGNASDATAIHRTQDHHTVSVLLRDNTPNQRWVFERVAD</sequence>
<dbReference type="Pfam" id="PF00400">
    <property type="entry name" value="WD40"/>
    <property type="match status" value="3"/>
</dbReference>
<dbReference type="SMART" id="SM00320">
    <property type="entry name" value="WD40"/>
    <property type="match status" value="5"/>
</dbReference>
<keyword evidence="2" id="KW-0677">Repeat</keyword>
<accession>A0AAD4BMJ0</accession>
<evidence type="ECO:0000256" key="1">
    <source>
        <dbReference type="ARBA" id="ARBA00022574"/>
    </source>
</evidence>
<organism evidence="4 5">
    <name type="scientific">Boletus edulis BED1</name>
    <dbReference type="NCBI Taxonomy" id="1328754"/>
    <lineage>
        <taxon>Eukaryota</taxon>
        <taxon>Fungi</taxon>
        <taxon>Dikarya</taxon>
        <taxon>Basidiomycota</taxon>
        <taxon>Agaricomycotina</taxon>
        <taxon>Agaricomycetes</taxon>
        <taxon>Agaricomycetidae</taxon>
        <taxon>Boletales</taxon>
        <taxon>Boletineae</taxon>
        <taxon>Boletaceae</taxon>
        <taxon>Boletoideae</taxon>
        <taxon>Boletus</taxon>
    </lineage>
</organism>
<protein>
    <submittedName>
        <fullName evidence="4">Quinon protein alcohol dehydrogenase-like superfamily</fullName>
    </submittedName>
</protein>
<keyword evidence="5" id="KW-1185">Reference proteome</keyword>
<evidence type="ECO:0000313" key="5">
    <source>
        <dbReference type="Proteomes" id="UP001194468"/>
    </source>
</evidence>
<dbReference type="PROSITE" id="PS50294">
    <property type="entry name" value="WD_REPEATS_REGION"/>
    <property type="match status" value="1"/>
</dbReference>
<feature type="repeat" description="WD" evidence="3">
    <location>
        <begin position="91"/>
        <end position="132"/>
    </location>
</feature>
<dbReference type="InterPro" id="IPR001680">
    <property type="entry name" value="WD40_rpt"/>
</dbReference>
<evidence type="ECO:0000256" key="2">
    <source>
        <dbReference type="ARBA" id="ARBA00022737"/>
    </source>
</evidence>
<name>A0AAD4BMJ0_BOLED</name>
<dbReference type="EMBL" id="WHUW01000029">
    <property type="protein sequence ID" value="KAF8434276.1"/>
    <property type="molecule type" value="Genomic_DNA"/>
</dbReference>
<dbReference type="InterPro" id="IPR050349">
    <property type="entry name" value="WD_LIS1/nudF_dynein_reg"/>
</dbReference>